<evidence type="ECO:0000256" key="6">
    <source>
        <dbReference type="ARBA" id="ARBA00022691"/>
    </source>
</evidence>
<gene>
    <name evidence="11" type="ORF">X943_000624</name>
</gene>
<dbReference type="PROSITE" id="PS50868">
    <property type="entry name" value="POST_SET"/>
    <property type="match status" value="1"/>
</dbReference>
<keyword evidence="6" id="KW-0949">S-adenosyl-L-methionine</keyword>
<reference evidence="11" key="1">
    <citation type="journal article" date="2014" name="Nucleic Acids Res.">
        <title>The evolutionary dynamics of variant antigen genes in Babesia reveal a history of genomic innovation underlying host-parasite interaction.</title>
        <authorList>
            <person name="Jackson A.P."/>
            <person name="Otto T.D."/>
            <person name="Darby A."/>
            <person name="Ramaprasad A."/>
            <person name="Xia D."/>
            <person name="Echaide I.E."/>
            <person name="Farber M."/>
            <person name="Gahlot S."/>
            <person name="Gamble J."/>
            <person name="Gupta D."/>
            <person name="Gupta Y."/>
            <person name="Jackson L."/>
            <person name="Malandrin L."/>
            <person name="Malas T.B."/>
            <person name="Moussa E."/>
            <person name="Nair M."/>
            <person name="Reid A.J."/>
            <person name="Sanders M."/>
            <person name="Sharma J."/>
            <person name="Tracey A."/>
            <person name="Quail M.A."/>
            <person name="Weir W."/>
            <person name="Wastling J.M."/>
            <person name="Hall N."/>
            <person name="Willadsen P."/>
            <person name="Lingelbach K."/>
            <person name="Shiels B."/>
            <person name="Tait A."/>
            <person name="Berriman M."/>
            <person name="Allred D.R."/>
            <person name="Pain A."/>
        </authorList>
    </citation>
    <scope>NUCLEOTIDE SEQUENCE</scope>
    <source>
        <strain evidence="11">1802A</strain>
    </source>
</reference>
<dbReference type="InterPro" id="IPR001214">
    <property type="entry name" value="SET_dom"/>
</dbReference>
<keyword evidence="7" id="KW-0539">Nucleus</keyword>
<dbReference type="GO" id="GO:0005694">
    <property type="term" value="C:chromosome"/>
    <property type="evidence" value="ECO:0007669"/>
    <property type="project" value="UniProtKB-SubCell"/>
</dbReference>
<dbReference type="GO" id="GO:0005634">
    <property type="term" value="C:nucleus"/>
    <property type="evidence" value="ECO:0007669"/>
    <property type="project" value="UniProtKB-SubCell"/>
</dbReference>
<dbReference type="Proteomes" id="UP001195914">
    <property type="component" value="Unassembled WGS sequence"/>
</dbReference>
<keyword evidence="12" id="KW-1185">Reference proteome</keyword>
<feature type="region of interest" description="Disordered" evidence="8">
    <location>
        <begin position="70"/>
        <end position="107"/>
    </location>
</feature>
<evidence type="ECO:0000256" key="1">
    <source>
        <dbReference type="ARBA" id="ARBA00004123"/>
    </source>
</evidence>
<dbReference type="EMBL" id="JAHBMH010000073">
    <property type="protein sequence ID" value="KAK1932749.1"/>
    <property type="molecule type" value="Genomic_DNA"/>
</dbReference>
<evidence type="ECO:0000256" key="8">
    <source>
        <dbReference type="SAM" id="MobiDB-lite"/>
    </source>
</evidence>
<evidence type="ECO:0000256" key="5">
    <source>
        <dbReference type="ARBA" id="ARBA00022679"/>
    </source>
</evidence>
<comment type="subcellular location">
    <subcellularLocation>
        <location evidence="2">Chromosome</location>
    </subcellularLocation>
    <subcellularLocation>
        <location evidence="1">Nucleus</location>
    </subcellularLocation>
</comment>
<dbReference type="GO" id="GO:0008168">
    <property type="term" value="F:methyltransferase activity"/>
    <property type="evidence" value="ECO:0007669"/>
    <property type="project" value="UniProtKB-KW"/>
</dbReference>
<evidence type="ECO:0000259" key="9">
    <source>
        <dbReference type="PROSITE" id="PS50280"/>
    </source>
</evidence>
<keyword evidence="3" id="KW-0158">Chromosome</keyword>
<name>A0AAD9G6G8_BABDI</name>
<keyword evidence="4" id="KW-0489">Methyltransferase</keyword>
<dbReference type="InterPro" id="IPR050777">
    <property type="entry name" value="SET2_Histone-Lys_MeTrsfase"/>
</dbReference>
<feature type="domain" description="SET" evidence="9">
    <location>
        <begin position="764"/>
        <end position="885"/>
    </location>
</feature>
<feature type="compositionally biased region" description="Basic and acidic residues" evidence="8">
    <location>
        <begin position="72"/>
        <end position="86"/>
    </location>
</feature>
<dbReference type="SUPFAM" id="SSF82199">
    <property type="entry name" value="SET domain"/>
    <property type="match status" value="1"/>
</dbReference>
<dbReference type="InterPro" id="IPR046341">
    <property type="entry name" value="SET_dom_sf"/>
</dbReference>
<evidence type="ECO:0000256" key="3">
    <source>
        <dbReference type="ARBA" id="ARBA00022454"/>
    </source>
</evidence>
<protein>
    <submittedName>
        <fullName evidence="11">SET domain containing protein</fullName>
    </submittedName>
</protein>
<evidence type="ECO:0000256" key="7">
    <source>
        <dbReference type="ARBA" id="ARBA00023242"/>
    </source>
</evidence>
<evidence type="ECO:0000313" key="12">
    <source>
        <dbReference type="Proteomes" id="UP001195914"/>
    </source>
</evidence>
<evidence type="ECO:0000256" key="2">
    <source>
        <dbReference type="ARBA" id="ARBA00004286"/>
    </source>
</evidence>
<feature type="compositionally biased region" description="Acidic residues" evidence="8">
    <location>
        <begin position="94"/>
        <end position="104"/>
    </location>
</feature>
<feature type="region of interest" description="Disordered" evidence="8">
    <location>
        <begin position="148"/>
        <end position="188"/>
    </location>
</feature>
<accession>A0AAD9G6G8</accession>
<dbReference type="Gene3D" id="2.170.270.10">
    <property type="entry name" value="SET domain"/>
    <property type="match status" value="1"/>
</dbReference>
<dbReference type="PROSITE" id="PS50280">
    <property type="entry name" value="SET"/>
    <property type="match status" value="1"/>
</dbReference>
<dbReference type="PANTHER" id="PTHR22884">
    <property type="entry name" value="SET DOMAIN PROTEINS"/>
    <property type="match status" value="1"/>
</dbReference>
<organism evidence="11 12">
    <name type="scientific">Babesia divergens</name>
    <dbReference type="NCBI Taxonomy" id="32595"/>
    <lineage>
        <taxon>Eukaryota</taxon>
        <taxon>Sar</taxon>
        <taxon>Alveolata</taxon>
        <taxon>Apicomplexa</taxon>
        <taxon>Aconoidasida</taxon>
        <taxon>Piroplasmida</taxon>
        <taxon>Babesiidae</taxon>
        <taxon>Babesia</taxon>
    </lineage>
</organism>
<comment type="caution">
    <text evidence="11">The sequence shown here is derived from an EMBL/GenBank/DDBJ whole genome shotgun (WGS) entry which is preliminary data.</text>
</comment>
<proteinExistence type="predicted"/>
<dbReference type="AlphaFoldDB" id="A0AAD9G6G8"/>
<feature type="compositionally biased region" description="Basic and acidic residues" evidence="8">
    <location>
        <begin position="159"/>
        <end position="181"/>
    </location>
</feature>
<feature type="domain" description="Post-SET" evidence="10">
    <location>
        <begin position="892"/>
        <end position="908"/>
    </location>
</feature>
<sequence>MKDPRVCVKHLFEETTNVARYSWFERSNLIAYEPGMRRRVANKHPIWKQRGNLMSGNCFADSNCTVTPHESSIVKDEDSSAKDKAGEGLSSGDQEIDTDGDYDVTDNTASGHLPNVLVEHRWSFLFRQSSVQPAPFLAQSPRTWFHETTHQDAPYKTVDGNDGKESRTEHNDDCNPEHSCDDSGGTANPRVTSVKEAFGSAEFGGRSSVLRCLIMNLETRYISRTQMNYLFHLSAIAERVVQEGVFYLVNTSNVWNPVICNEPVDVECAVRLAQLLKQVVAECNINRGTFGYHGESKYQKVSDSMSVATGHSKDISLEMCNGATVGSDAISKASFDPYVCPTMDLRFVSSGTAVLDHLPHKTAKDMIKSLTSLSSSCSSTVPKAEVSSKGMEGEDVNNQLLSLLRDLCGEGSTDTLICSTIVSLIRAMDSPISAASRVNVEDVPTQDVYEFGSPNRISIDSKLHSLEYNSYLIRRERLCDYTQGFLNPRTAVERYCLCCSKYALCPTVLNEFIMFGGSPATPSDMELGRLKYPIVAQHAGIWIFDSPYTRLKMRDVPVVYHQQVQYSTKKYITIADLNDAILSARVLNLRMEFCGRGDWIFDDGSLPYFEGEKERPLYGKVITADDLMQLEFTGTVNQIAKKFFLLQKAFLTTGKEGTSRLVFMDPYANIDATICDEKETIDLLTEILTTMYNMAPDSFLASSNGYYYHEDGFLPEGIEIQRLRNQLFNLEASHYRTAMLADIINDQKMMLNLSHKMPFLTKCKRVVIGKSRIHGYGLFAVDTINKGDLILEYAGVVISDYMADIREAMYEKMLCGSIYMFRLDLNHIIDSTFYGNCARFINHSCDPNTATTNFSYIDEDGFGTHVGIYASKVIPAGEEIYYNYRLSSGAANKEVCYCGSYMCTGYMSLVK</sequence>
<dbReference type="InterPro" id="IPR003616">
    <property type="entry name" value="Post-SET_dom"/>
</dbReference>
<evidence type="ECO:0000256" key="4">
    <source>
        <dbReference type="ARBA" id="ARBA00022603"/>
    </source>
</evidence>
<dbReference type="SMART" id="SM00317">
    <property type="entry name" value="SET"/>
    <property type="match status" value="1"/>
</dbReference>
<evidence type="ECO:0000313" key="11">
    <source>
        <dbReference type="EMBL" id="KAK1932749.1"/>
    </source>
</evidence>
<evidence type="ECO:0000259" key="10">
    <source>
        <dbReference type="PROSITE" id="PS50868"/>
    </source>
</evidence>
<dbReference type="GO" id="GO:0032259">
    <property type="term" value="P:methylation"/>
    <property type="evidence" value="ECO:0007669"/>
    <property type="project" value="UniProtKB-KW"/>
</dbReference>
<dbReference type="Pfam" id="PF00856">
    <property type="entry name" value="SET"/>
    <property type="match status" value="1"/>
</dbReference>
<reference evidence="11" key="2">
    <citation type="submission" date="2021-05" db="EMBL/GenBank/DDBJ databases">
        <authorList>
            <person name="Pain A."/>
        </authorList>
    </citation>
    <scope>NUCLEOTIDE SEQUENCE</scope>
    <source>
        <strain evidence="11">1802A</strain>
    </source>
</reference>
<keyword evidence="5" id="KW-0808">Transferase</keyword>